<keyword evidence="3" id="KW-1185">Reference proteome</keyword>
<dbReference type="RefSeq" id="WP_159749156.1">
    <property type="nucleotide sequence ID" value="NZ_WUQX01000001.1"/>
</dbReference>
<evidence type="ECO:0000313" key="3">
    <source>
        <dbReference type="Proteomes" id="UP000460412"/>
    </source>
</evidence>
<evidence type="ECO:0008006" key="4">
    <source>
        <dbReference type="Google" id="ProtNLM"/>
    </source>
</evidence>
<dbReference type="AlphaFoldDB" id="A0A7X3MD23"/>
<evidence type="ECO:0000256" key="1">
    <source>
        <dbReference type="SAM" id="MobiDB-lite"/>
    </source>
</evidence>
<dbReference type="Proteomes" id="UP000460412">
    <property type="component" value="Unassembled WGS sequence"/>
</dbReference>
<reference evidence="2 3" key="1">
    <citation type="submission" date="2019-12" db="EMBL/GenBank/DDBJ databases">
        <title>Sporaefaciens musculi gen. nov., sp. nov., a novel bacterium isolated from the caecum of an obese mouse.</title>
        <authorList>
            <person name="Rasmussen T.S."/>
            <person name="Streidl T."/>
            <person name="Hitch T.C.A."/>
            <person name="Wortmann E."/>
            <person name="Deptula P."/>
            <person name="Hansen M."/>
            <person name="Nielsen D.S."/>
            <person name="Clavel T."/>
            <person name="Vogensen F.K."/>
        </authorList>
    </citation>
    <scope>NUCLEOTIDE SEQUENCE [LARGE SCALE GENOMIC DNA]</scope>
    <source>
        <strain evidence="2 3">WCA-9-b2</strain>
    </source>
</reference>
<name>A0A7X3MD23_9FIRM</name>
<organism evidence="2 3">
    <name type="scientific">Sporofaciens musculi</name>
    <dbReference type="NCBI Taxonomy" id="2681861"/>
    <lineage>
        <taxon>Bacteria</taxon>
        <taxon>Bacillati</taxon>
        <taxon>Bacillota</taxon>
        <taxon>Clostridia</taxon>
        <taxon>Lachnospirales</taxon>
        <taxon>Lachnospiraceae</taxon>
        <taxon>Sporofaciens</taxon>
    </lineage>
</organism>
<comment type="caution">
    <text evidence="2">The sequence shown here is derived from an EMBL/GenBank/DDBJ whole genome shotgun (WGS) entry which is preliminary data.</text>
</comment>
<sequence length="508" mass="59658">MVERKREALQSIQSKIDSLPKEKERTEEHPASRKPDVVLFFSFDIVNSTAYKTINYYGWAQVLNLLFKELRREVGNQIKSSEMWRVLGDEAIFIIKIRDEDELCEYVSRIFRIMVSTIHRLKKGDFFNFNQNFNMMKLQNILSLKTAAWLAAVTDVGDIESEDILLENADNIFERYQSQEGHDIFEFLGNDIDTGFRIARHTEDGRMILSYELAYLIAQKTGSLSCLHIITYRRLKGIWNDKLYPVIWYHDPKAYCDVYKKELEFQNSFTFDVCDESDLLKEYYDNRESNKDEKIIRDVGMYTNPLYALNKILQDRELTEKMERLQQLIKEATYDQTRFINTELMQIHCVAVCFKKEGEKIKILVAKRADGREKHKGAWEFGCAKAVIDKSIAQKIKEEYQQDFNIEIAPVLDDTREIKEPIPIALYQIEHNSQLSDGEKMDKGIITLARIIGDYEPKDFKANDKHEKVQWITESELPDINKNYLSKVPDFEQTLKQAFKMIRTLPCV</sequence>
<dbReference type="Gene3D" id="3.90.79.10">
    <property type="entry name" value="Nucleoside Triphosphate Pyrophosphohydrolase"/>
    <property type="match status" value="1"/>
</dbReference>
<feature type="compositionally biased region" description="Basic and acidic residues" evidence="1">
    <location>
        <begin position="18"/>
        <end position="30"/>
    </location>
</feature>
<accession>A0A7X3MD23</accession>
<evidence type="ECO:0000313" key="2">
    <source>
        <dbReference type="EMBL" id="MXP74106.1"/>
    </source>
</evidence>
<gene>
    <name evidence="2" type="ORF">GN277_01235</name>
</gene>
<dbReference type="EMBL" id="WUQX01000001">
    <property type="protein sequence ID" value="MXP74106.1"/>
    <property type="molecule type" value="Genomic_DNA"/>
</dbReference>
<proteinExistence type="predicted"/>
<protein>
    <recommendedName>
        <fullName evidence="4">Nudix hydrolase domain-containing protein</fullName>
    </recommendedName>
</protein>
<feature type="region of interest" description="Disordered" evidence="1">
    <location>
        <begin position="1"/>
        <end position="30"/>
    </location>
</feature>